<evidence type="ECO:0000256" key="10">
    <source>
        <dbReference type="ARBA" id="ARBA00022833"/>
    </source>
</evidence>
<keyword evidence="9" id="KW-0378">Hydrolase</keyword>
<evidence type="ECO:0000256" key="8">
    <source>
        <dbReference type="ARBA" id="ARBA00022759"/>
    </source>
</evidence>
<dbReference type="InterPro" id="IPR001279">
    <property type="entry name" value="Metallo-B-lactamas"/>
</dbReference>
<keyword evidence="8" id="KW-0255">Endonuclease</keyword>
<dbReference type="PANTHER" id="PTHR12553">
    <property type="entry name" value="ZINC PHOSPHODIESTERASE ELAC PROTEIN 2"/>
    <property type="match status" value="1"/>
</dbReference>
<dbReference type="RefSeq" id="XP_011131005.1">
    <property type="nucleotide sequence ID" value="XM_011132703.1"/>
</dbReference>
<dbReference type="GO" id="GO:0005739">
    <property type="term" value="C:mitochondrion"/>
    <property type="evidence" value="ECO:0007669"/>
    <property type="project" value="TreeGrafter"/>
</dbReference>
<evidence type="ECO:0000259" key="12">
    <source>
        <dbReference type="Pfam" id="PF12706"/>
    </source>
</evidence>
<dbReference type="VEuPathDB" id="CryptoDB:GNI_096260"/>
<gene>
    <name evidence="13" type="ORF">GNI_096260</name>
</gene>
<keyword evidence="7" id="KW-0479">Metal-binding</keyword>
<dbReference type="GO" id="GO:0046872">
    <property type="term" value="F:metal ion binding"/>
    <property type="evidence" value="ECO:0007669"/>
    <property type="project" value="UniProtKB-KW"/>
</dbReference>
<dbReference type="EC" id="3.1.26.11" evidence="4"/>
<dbReference type="GO" id="GO:1990180">
    <property type="term" value="P:mitochondrial tRNA 3'-end processing"/>
    <property type="evidence" value="ECO:0007669"/>
    <property type="project" value="TreeGrafter"/>
</dbReference>
<feature type="compositionally biased region" description="Acidic residues" evidence="11">
    <location>
        <begin position="207"/>
        <end position="216"/>
    </location>
</feature>
<dbReference type="PANTHER" id="PTHR12553:SF49">
    <property type="entry name" value="ZINC PHOSPHODIESTERASE ELAC PROTEIN 2"/>
    <property type="match status" value="1"/>
</dbReference>
<evidence type="ECO:0000256" key="5">
    <source>
        <dbReference type="ARBA" id="ARBA00022694"/>
    </source>
</evidence>
<keyword evidence="5" id="KW-0819">tRNA processing</keyword>
<evidence type="ECO:0000256" key="7">
    <source>
        <dbReference type="ARBA" id="ARBA00022723"/>
    </source>
</evidence>
<comment type="similarity">
    <text evidence="3">Belongs to the RNase Z family.</text>
</comment>
<evidence type="ECO:0000256" key="2">
    <source>
        <dbReference type="ARBA" id="ARBA00001947"/>
    </source>
</evidence>
<name>A0A023B504_GRENI</name>
<comment type="cofactor">
    <cofactor evidence="2">
        <name>Zn(2+)</name>
        <dbReference type="ChEBI" id="CHEBI:29105"/>
    </cofactor>
</comment>
<dbReference type="InterPro" id="IPR036866">
    <property type="entry name" value="RibonucZ/Hydroxyglut_hydro"/>
</dbReference>
<dbReference type="GeneID" id="22913422"/>
<proteinExistence type="inferred from homology"/>
<evidence type="ECO:0000256" key="11">
    <source>
        <dbReference type="SAM" id="MobiDB-lite"/>
    </source>
</evidence>
<reference evidence="13" key="1">
    <citation type="submission" date="2013-12" db="EMBL/GenBank/DDBJ databases">
        <authorList>
            <person name="Omoto C.K."/>
            <person name="Sibley D."/>
            <person name="Venepally P."/>
            <person name="Hadjithomas M."/>
            <person name="Karamycheva S."/>
            <person name="Brunk B."/>
            <person name="Roos D."/>
            <person name="Caler E."/>
            <person name="Lorenzi H."/>
        </authorList>
    </citation>
    <scope>NUCLEOTIDE SEQUENCE</scope>
</reference>
<dbReference type="AlphaFoldDB" id="A0A023B504"/>
<keyword evidence="6" id="KW-0540">Nuclease</keyword>
<dbReference type="Gene3D" id="3.60.15.10">
    <property type="entry name" value="Ribonuclease Z/Hydroxyacylglutathione hydrolase-like"/>
    <property type="match status" value="2"/>
</dbReference>
<dbReference type="InterPro" id="IPR047151">
    <property type="entry name" value="RNZ2-like"/>
</dbReference>
<accession>A0A023B504</accession>
<evidence type="ECO:0000256" key="9">
    <source>
        <dbReference type="ARBA" id="ARBA00022801"/>
    </source>
</evidence>
<dbReference type="OrthoDB" id="527344at2759"/>
<organism evidence="13 14">
    <name type="scientific">Gregarina niphandrodes</name>
    <name type="common">Septate eugregarine</name>
    <dbReference type="NCBI Taxonomy" id="110365"/>
    <lineage>
        <taxon>Eukaryota</taxon>
        <taxon>Sar</taxon>
        <taxon>Alveolata</taxon>
        <taxon>Apicomplexa</taxon>
        <taxon>Conoidasida</taxon>
        <taxon>Gregarinasina</taxon>
        <taxon>Eugregarinorida</taxon>
        <taxon>Gregarinidae</taxon>
        <taxon>Gregarina</taxon>
    </lineage>
</organism>
<dbReference type="EMBL" id="AFNH02000721">
    <property type="protein sequence ID" value="EZG57884.1"/>
    <property type="molecule type" value="Genomic_DNA"/>
</dbReference>
<evidence type="ECO:0000313" key="14">
    <source>
        <dbReference type="Proteomes" id="UP000019763"/>
    </source>
</evidence>
<dbReference type="eggNOG" id="KOG2121">
    <property type="taxonomic scope" value="Eukaryota"/>
</dbReference>
<evidence type="ECO:0000256" key="4">
    <source>
        <dbReference type="ARBA" id="ARBA00012477"/>
    </source>
</evidence>
<keyword evidence="10" id="KW-0862">Zinc</keyword>
<evidence type="ECO:0000256" key="1">
    <source>
        <dbReference type="ARBA" id="ARBA00000402"/>
    </source>
</evidence>
<comment type="catalytic activity">
    <reaction evidence="1">
        <text>Endonucleolytic cleavage of RNA, removing extra 3' nucleotides from tRNA precursor, generating 3' termini of tRNAs. A 3'-hydroxy group is left at the tRNA terminus and a 5'-phosphoryl group is left at the trailer molecule.</text>
        <dbReference type="EC" id="3.1.26.11"/>
    </reaction>
</comment>
<protein>
    <recommendedName>
        <fullName evidence="4">ribonuclease Z</fullName>
        <ecNumber evidence="4">3.1.26.11</ecNumber>
    </recommendedName>
</protein>
<feature type="compositionally biased region" description="Basic and acidic residues" evidence="11">
    <location>
        <begin position="189"/>
        <end position="206"/>
    </location>
</feature>
<evidence type="ECO:0000313" key="13">
    <source>
        <dbReference type="EMBL" id="EZG57884.1"/>
    </source>
</evidence>
<sequence>MRVSKITDVIITSPDDPEYIAGLVGLCLTLEGIESSTFDVGAWKKPYLFDREYTSNKVMYKLWWRGVDLQSHAPNQTVGTDQTFDIYKKLRQSLRFIRVWGPPGLYKALSPSLRLTARLRKLCLEIVEIPELSEGMPLVPNLLSRWDPCLELYVQSATCTRVSNDASPDPGNPLPKKRRLEEENDIVENGEKTEDGREKNAHGGDKENDDGEEENDKEVKNDGKSGTRNPSRVYSIPLICGRGRKQLGKFLVEKAKALNIPPGKDFAKLKSGETVTLKDGRVIQPLDVCEPSVEGVPYIILNCSGEDDVRCIQTLPGFAQRCREFGTRGGLIINMSSAEANVPERLLGSKLFGDLRNQIVNVQCSENSCYAEHLSGIKPLESDMQPPPILFINTQLALNEIPASPFIDQQALIKALSTDLPDLFAHNEITCPKPSWFGRRIPMIPSAKVYTALVTKRAGGRSDNKMDCIECLDIASSADKVSGDLLSSIRKNNADLASFETSFKQLRRQNMLTHTCAITDSIPADLSVTLLGTGAAVPSKFRNVSSTLLRFGDDFSVLCDCGEGTLVQIFQATSAPQAQRLVQSIRCVFISHKHGDHINGLPEFSHYQYKRGDRRCDKLTIVAPDEMFDWCRRTCAPHHFIACEDFLVGLTPVLTSTGLSLLLRTAYVDHVGRFNISTTSFGARFRVTPGPASSHCDELQKLGNVLLEMTDERVAVSSADNLVSGGASTCVACRQHIDIGFSGDLSPTPDFSRLIEGVDILIHEATFEDELAHEAVARKHCTVSHCVEAGLSSRCRALIMTHFSQRYPSIPRIRVPVGSLSPAIIAFGMDFLRVPMTWCREADLSSVGEAFRTHRKVIASLQENLVRLTADDDA</sequence>
<dbReference type="SUPFAM" id="SSF56281">
    <property type="entry name" value="Metallo-hydrolase/oxidoreductase"/>
    <property type="match status" value="2"/>
</dbReference>
<keyword evidence="14" id="KW-1185">Reference proteome</keyword>
<dbReference type="Pfam" id="PF12706">
    <property type="entry name" value="Lactamase_B_2"/>
    <property type="match status" value="1"/>
</dbReference>
<evidence type="ECO:0000256" key="6">
    <source>
        <dbReference type="ARBA" id="ARBA00022722"/>
    </source>
</evidence>
<dbReference type="GO" id="GO:0042781">
    <property type="term" value="F:3'-tRNA processing endoribonuclease activity"/>
    <property type="evidence" value="ECO:0007669"/>
    <property type="project" value="UniProtKB-EC"/>
</dbReference>
<evidence type="ECO:0000256" key="3">
    <source>
        <dbReference type="ARBA" id="ARBA00007823"/>
    </source>
</evidence>
<dbReference type="Proteomes" id="UP000019763">
    <property type="component" value="Unassembled WGS sequence"/>
</dbReference>
<comment type="caution">
    <text evidence="13">The sequence shown here is derived from an EMBL/GenBank/DDBJ whole genome shotgun (WGS) entry which is preliminary data.</text>
</comment>
<feature type="region of interest" description="Disordered" evidence="11">
    <location>
        <begin position="161"/>
        <end position="229"/>
    </location>
</feature>
<feature type="domain" description="Metallo-beta-lactamase" evidence="12">
    <location>
        <begin position="557"/>
        <end position="803"/>
    </location>
</feature>